<feature type="transmembrane region" description="Helical" evidence="9">
    <location>
        <begin position="196"/>
        <end position="214"/>
    </location>
</feature>
<comment type="similarity">
    <text evidence="2">Belongs to the TRAM family.</text>
</comment>
<feature type="transmembrane region" description="Helical" evidence="9">
    <location>
        <begin position="298"/>
        <end position="316"/>
    </location>
</feature>
<feature type="domain" description="TLC" evidence="10">
    <location>
        <begin position="119"/>
        <end position="329"/>
    </location>
</feature>
<keyword evidence="12" id="KW-1185">Reference proteome</keyword>
<protein>
    <recommendedName>
        <fullName evidence="10">TLC domain-containing protein</fullName>
    </recommendedName>
</protein>
<evidence type="ECO:0000313" key="12">
    <source>
        <dbReference type="Proteomes" id="UP000639338"/>
    </source>
</evidence>
<gene>
    <name evidence="11" type="ORF">HCN44_002360</name>
</gene>
<evidence type="ECO:0000259" key="10">
    <source>
        <dbReference type="SMART" id="SM00724"/>
    </source>
</evidence>
<comment type="caution">
    <text evidence="11">The sequence shown here is derived from an EMBL/GenBank/DDBJ whole genome shotgun (WGS) entry which is preliminary data.</text>
</comment>
<evidence type="ECO:0000256" key="3">
    <source>
        <dbReference type="ARBA" id="ARBA00022448"/>
    </source>
</evidence>
<dbReference type="InterPro" id="IPR016447">
    <property type="entry name" value="Translocation_assoc_membrane"/>
</dbReference>
<dbReference type="InterPro" id="IPR006634">
    <property type="entry name" value="TLC-dom"/>
</dbReference>
<keyword evidence="7 9" id="KW-0472">Membrane</keyword>
<keyword evidence="3" id="KW-0813">Transport</keyword>
<dbReference type="UniPathway" id="UPA00222"/>
<feature type="region of interest" description="Disordered" evidence="8">
    <location>
        <begin position="343"/>
        <end position="379"/>
    </location>
</feature>
<evidence type="ECO:0000256" key="9">
    <source>
        <dbReference type="SAM" id="Phobius"/>
    </source>
</evidence>
<dbReference type="SMART" id="SM00724">
    <property type="entry name" value="TLC"/>
    <property type="match status" value="1"/>
</dbReference>
<evidence type="ECO:0000256" key="2">
    <source>
        <dbReference type="ARBA" id="ARBA00005999"/>
    </source>
</evidence>
<dbReference type="AlphaFoldDB" id="A0A834Y3Z0"/>
<dbReference type="GO" id="GO:0005789">
    <property type="term" value="C:endoplasmic reticulum membrane"/>
    <property type="evidence" value="ECO:0007669"/>
    <property type="project" value="TreeGrafter"/>
</dbReference>
<evidence type="ECO:0000256" key="8">
    <source>
        <dbReference type="SAM" id="MobiDB-lite"/>
    </source>
</evidence>
<dbReference type="GO" id="GO:0045048">
    <property type="term" value="P:protein insertion into ER membrane"/>
    <property type="evidence" value="ECO:0007669"/>
    <property type="project" value="TreeGrafter"/>
</dbReference>
<evidence type="ECO:0000256" key="5">
    <source>
        <dbReference type="ARBA" id="ARBA00022927"/>
    </source>
</evidence>
<sequence>MVAIKGRKTTNKNPPILSHEFVIQNHADIVSCVAMVFVVGLMIQITSPFAYTFIALQHNATDNTETNGPWQPLKYTTGWKDNCAIFFYFLITIVMHAVVQEYVLDKLSKRLHLSKIKLSKFNESSQLLVFYIISALWGIDIIMRDNLLIDIPSLWNSYPMLMSFSMKLYFIGQIAYWLHNYPELYFQRIKRENMSFMILLSTVGFLFTTAGYIFNFQQITVILLVLHFIGDALQHGARLVHIVYRQEQTTKTAFFMANSAYIAVRVLTLIIAAVYYVYGLSQISDNLDYEIGVFNHPAVRFSAFGLVALLQAYLVYKFVKRQRQRAKEARGTIVTKVKSKNLRVNRKKDKKAASEDDDLPEVDQATQKNLRSRTSVKAK</sequence>
<dbReference type="Proteomes" id="UP000639338">
    <property type="component" value="Unassembled WGS sequence"/>
</dbReference>
<proteinExistence type="inferred from homology"/>
<accession>A0A834Y3Z0</accession>
<name>A0A834Y3Z0_APHGI</name>
<reference evidence="11 12" key="1">
    <citation type="submission" date="2020-08" db="EMBL/GenBank/DDBJ databases">
        <title>Aphidius gifuensis genome sequencing and assembly.</title>
        <authorList>
            <person name="Du Z."/>
        </authorList>
    </citation>
    <scope>NUCLEOTIDE SEQUENCE [LARGE SCALE GENOMIC DNA]</scope>
    <source>
        <strain evidence="11">YNYX2018</strain>
        <tissue evidence="11">Adults</tissue>
    </source>
</reference>
<feature type="transmembrane region" description="Helical" evidence="9">
    <location>
        <begin position="85"/>
        <end position="104"/>
    </location>
</feature>
<evidence type="ECO:0000313" key="11">
    <source>
        <dbReference type="EMBL" id="KAF7996714.1"/>
    </source>
</evidence>
<feature type="transmembrane region" description="Helical" evidence="9">
    <location>
        <begin position="155"/>
        <end position="176"/>
    </location>
</feature>
<feature type="transmembrane region" description="Helical" evidence="9">
    <location>
        <begin position="252"/>
        <end position="278"/>
    </location>
</feature>
<evidence type="ECO:0000256" key="7">
    <source>
        <dbReference type="ARBA" id="ARBA00023136"/>
    </source>
</evidence>
<dbReference type="PANTHER" id="PTHR12371:SF11">
    <property type="entry name" value="TRANSLOCATING CHAIN-ASSOCIATED MEMBRANE PROTEIN"/>
    <property type="match status" value="1"/>
</dbReference>
<organism evidence="11 12">
    <name type="scientific">Aphidius gifuensis</name>
    <name type="common">Parasitoid wasp</name>
    <dbReference type="NCBI Taxonomy" id="684658"/>
    <lineage>
        <taxon>Eukaryota</taxon>
        <taxon>Metazoa</taxon>
        <taxon>Ecdysozoa</taxon>
        <taxon>Arthropoda</taxon>
        <taxon>Hexapoda</taxon>
        <taxon>Insecta</taxon>
        <taxon>Pterygota</taxon>
        <taxon>Neoptera</taxon>
        <taxon>Endopterygota</taxon>
        <taxon>Hymenoptera</taxon>
        <taxon>Apocrita</taxon>
        <taxon>Ichneumonoidea</taxon>
        <taxon>Braconidae</taxon>
        <taxon>Aphidiinae</taxon>
        <taxon>Aphidius</taxon>
    </lineage>
</organism>
<comment type="subcellular location">
    <subcellularLocation>
        <location evidence="1">Membrane</location>
        <topology evidence="1">Multi-pass membrane protein</topology>
    </subcellularLocation>
</comment>
<dbReference type="GO" id="GO:0050291">
    <property type="term" value="F:sphingosine N-acyltransferase activity"/>
    <property type="evidence" value="ECO:0007669"/>
    <property type="project" value="InterPro"/>
</dbReference>
<evidence type="ECO:0000256" key="6">
    <source>
        <dbReference type="ARBA" id="ARBA00022989"/>
    </source>
</evidence>
<dbReference type="OrthoDB" id="3053196at2759"/>
<evidence type="ECO:0000256" key="1">
    <source>
        <dbReference type="ARBA" id="ARBA00004141"/>
    </source>
</evidence>
<feature type="compositionally biased region" description="Basic residues" evidence="8">
    <location>
        <begin position="370"/>
        <end position="379"/>
    </location>
</feature>
<dbReference type="GO" id="GO:0046513">
    <property type="term" value="P:ceramide biosynthetic process"/>
    <property type="evidence" value="ECO:0007669"/>
    <property type="project" value="InterPro"/>
</dbReference>
<dbReference type="PANTHER" id="PTHR12371">
    <property type="entry name" value="TRANSLOCATION ASSOCIATED MEMBRANE PROTEIN"/>
    <property type="match status" value="1"/>
</dbReference>
<dbReference type="GO" id="GO:0006616">
    <property type="term" value="P:SRP-dependent cotranslational protein targeting to membrane, translocation"/>
    <property type="evidence" value="ECO:0007669"/>
    <property type="project" value="InterPro"/>
</dbReference>
<keyword evidence="5" id="KW-0653">Protein transport</keyword>
<evidence type="ECO:0000256" key="4">
    <source>
        <dbReference type="ARBA" id="ARBA00022692"/>
    </source>
</evidence>
<dbReference type="Pfam" id="PF03798">
    <property type="entry name" value="TRAM_LAG1_CLN8"/>
    <property type="match status" value="1"/>
</dbReference>
<feature type="transmembrane region" description="Helical" evidence="9">
    <location>
        <begin position="220"/>
        <end position="240"/>
    </location>
</feature>
<keyword evidence="6 9" id="KW-1133">Transmembrane helix</keyword>
<dbReference type="EMBL" id="JACMRX010000001">
    <property type="protein sequence ID" value="KAF7996714.1"/>
    <property type="molecule type" value="Genomic_DNA"/>
</dbReference>
<feature type="transmembrane region" description="Helical" evidence="9">
    <location>
        <begin position="125"/>
        <end position="143"/>
    </location>
</feature>
<keyword evidence="4 9" id="KW-0812">Transmembrane</keyword>